<name>A0ABN9SWF3_9DINO</name>
<feature type="compositionally biased region" description="Low complexity" evidence="1">
    <location>
        <begin position="127"/>
        <end position="164"/>
    </location>
</feature>
<reference evidence="2" key="1">
    <citation type="submission" date="2023-10" db="EMBL/GenBank/DDBJ databases">
        <authorList>
            <person name="Chen Y."/>
            <person name="Shah S."/>
            <person name="Dougan E. K."/>
            <person name="Thang M."/>
            <person name="Chan C."/>
        </authorList>
    </citation>
    <scope>NUCLEOTIDE SEQUENCE [LARGE SCALE GENOMIC DNA]</scope>
</reference>
<protein>
    <submittedName>
        <fullName evidence="2">Uncharacterized protein</fullName>
    </submittedName>
</protein>
<feature type="region of interest" description="Disordered" evidence="1">
    <location>
        <begin position="1"/>
        <end position="24"/>
    </location>
</feature>
<organism evidence="2 3">
    <name type="scientific">Prorocentrum cordatum</name>
    <dbReference type="NCBI Taxonomy" id="2364126"/>
    <lineage>
        <taxon>Eukaryota</taxon>
        <taxon>Sar</taxon>
        <taxon>Alveolata</taxon>
        <taxon>Dinophyceae</taxon>
        <taxon>Prorocentrales</taxon>
        <taxon>Prorocentraceae</taxon>
        <taxon>Prorocentrum</taxon>
    </lineage>
</organism>
<feature type="non-terminal residue" evidence="2">
    <location>
        <position position="1"/>
    </location>
</feature>
<feature type="compositionally biased region" description="Basic and acidic residues" evidence="1">
    <location>
        <begin position="70"/>
        <end position="98"/>
    </location>
</feature>
<feature type="region of interest" description="Disordered" evidence="1">
    <location>
        <begin position="191"/>
        <end position="219"/>
    </location>
</feature>
<comment type="caution">
    <text evidence="2">The sequence shown here is derived from an EMBL/GenBank/DDBJ whole genome shotgun (WGS) entry which is preliminary data.</text>
</comment>
<accession>A0ABN9SWF3</accession>
<feature type="non-terminal residue" evidence="2">
    <location>
        <position position="219"/>
    </location>
</feature>
<proteinExistence type="predicted"/>
<keyword evidence="3" id="KW-1185">Reference proteome</keyword>
<dbReference type="Proteomes" id="UP001189429">
    <property type="component" value="Unassembled WGS sequence"/>
</dbReference>
<evidence type="ECO:0000313" key="2">
    <source>
        <dbReference type="EMBL" id="CAK0836845.1"/>
    </source>
</evidence>
<dbReference type="EMBL" id="CAUYUJ010013869">
    <property type="protein sequence ID" value="CAK0836845.1"/>
    <property type="molecule type" value="Genomic_DNA"/>
</dbReference>
<evidence type="ECO:0000256" key="1">
    <source>
        <dbReference type="SAM" id="MobiDB-lite"/>
    </source>
</evidence>
<gene>
    <name evidence="2" type="ORF">PCOR1329_LOCUS33212</name>
</gene>
<feature type="region of interest" description="Disordered" evidence="1">
    <location>
        <begin position="70"/>
        <end position="167"/>
    </location>
</feature>
<evidence type="ECO:0000313" key="3">
    <source>
        <dbReference type="Proteomes" id="UP001189429"/>
    </source>
</evidence>
<sequence length="219" mass="23265">ILSRSSRRFNPPLGSPPQKAPRASTLLAARRRRPTAVLPLACAGPPFSRPRARRVHAAADPLGLAAERLSGERVRVHQERDDRGRGATRPGEQREGLLHGRGQRGVQPRGPALWLVDAVRRLPSPGPAQRRGPSRPGGSRESIGRRASARLAPSLRARLPRPASQGIPFGLVSRTWHSVRGAFCGAAAAPGPIGSAERARGAPPAPGACSAARWSRMAE</sequence>